<dbReference type="SUPFAM" id="SSF53720">
    <property type="entry name" value="ALDH-like"/>
    <property type="match status" value="1"/>
</dbReference>
<evidence type="ECO:0000256" key="2">
    <source>
        <dbReference type="ARBA" id="ARBA00023002"/>
    </source>
</evidence>
<sequence>MIDPATERIVATAPDCSVADARLALTAAHEAGDTWARFPLRARAGILHRLFALVHEHRERLAVTISLEVGKTLAEARGEVDYAADYIRWYAEEAVRPAGRSTPSPDGRSHIVTVAEPLGPCLLITPWNVPLAMATRKLAPALAAGCTAILKPSELTPLSSLILAELALEAGLPPGVLSVLPTTEAAPVCAALMADDRLRKVSFTGSTAVGRILLEQGGRRVLRMSMELGGNAPFLVFDDADLDTAVEEAMIAKMRMGGQSCVAANRFLVQDGVADQFADALAARVNAMRVGPPGTEGVDLGPLVSAPAVAKARRLVEDALARGASLRAQAKVPDGPGFYYPPTVLDNADRGALICREEVFGPVAAISRFRTEDEALALANDTEYGLAAYLVTRDLGRASSVAGRLQAGMIGINRGLVSNVAAPFGGIKQSGLGREGGAEGLLEYQQTKYLAVPPLYS</sequence>
<dbReference type="InterPro" id="IPR016162">
    <property type="entry name" value="Ald_DH_N"/>
</dbReference>
<dbReference type="InterPro" id="IPR029510">
    <property type="entry name" value="Ald_DH_CS_GLU"/>
</dbReference>
<name>C1BD73_RHOOB</name>
<evidence type="ECO:0000256" key="1">
    <source>
        <dbReference type="ARBA" id="ARBA00009986"/>
    </source>
</evidence>
<keyword evidence="6" id="KW-0614">Plasmid</keyword>
<dbReference type="InterPro" id="IPR015590">
    <property type="entry name" value="Aldehyde_DH_dom"/>
</dbReference>
<dbReference type="Proteomes" id="UP000002212">
    <property type="component" value="Plasmid pROB01"/>
</dbReference>
<dbReference type="PATRIC" id="fig|632772.20.peg.8053"/>
<gene>
    <name evidence="6" type="ordered locus">ROP_pROB01-03180</name>
</gene>
<accession>C1BD73</accession>
<dbReference type="PROSITE" id="PS00687">
    <property type="entry name" value="ALDEHYDE_DEHYDR_GLU"/>
    <property type="match status" value="1"/>
</dbReference>
<dbReference type="GO" id="GO:0009450">
    <property type="term" value="P:gamma-aminobutyric acid catabolic process"/>
    <property type="evidence" value="ECO:0007669"/>
    <property type="project" value="TreeGrafter"/>
</dbReference>
<proteinExistence type="inferred from homology"/>
<dbReference type="HOGENOM" id="CLU_005391_5_1_11"/>
<dbReference type="PANTHER" id="PTHR43353:SF5">
    <property type="entry name" value="SUCCINATE-SEMIALDEHYDE DEHYDROGENASE, MITOCHONDRIAL"/>
    <property type="match status" value="1"/>
</dbReference>
<protein>
    <submittedName>
        <fullName evidence="6">Putative succinate-semialdehyde dehydrogenase</fullName>
        <ecNumber evidence="6">1.2.1.16</ecNumber>
    </submittedName>
</protein>
<dbReference type="Gene3D" id="3.40.309.10">
    <property type="entry name" value="Aldehyde Dehydrogenase, Chain A, domain 2"/>
    <property type="match status" value="1"/>
</dbReference>
<dbReference type="Gene3D" id="3.40.605.10">
    <property type="entry name" value="Aldehyde Dehydrogenase, Chain A, domain 1"/>
    <property type="match status" value="1"/>
</dbReference>
<evidence type="ECO:0000313" key="6">
    <source>
        <dbReference type="EMBL" id="BAH55817.1"/>
    </source>
</evidence>
<dbReference type="InterPro" id="IPR016161">
    <property type="entry name" value="Ald_DH/histidinol_DH"/>
</dbReference>
<dbReference type="Pfam" id="PF00171">
    <property type="entry name" value="Aldedh"/>
    <property type="match status" value="1"/>
</dbReference>
<dbReference type="InterPro" id="IPR050740">
    <property type="entry name" value="Aldehyde_DH_Superfamily"/>
</dbReference>
<comment type="similarity">
    <text evidence="1 4">Belongs to the aldehyde dehydrogenase family.</text>
</comment>
<feature type="active site" evidence="3">
    <location>
        <position position="227"/>
    </location>
</feature>
<dbReference type="RefSeq" id="WP_007295987.1">
    <property type="nucleotide sequence ID" value="NC_012520.1"/>
</dbReference>
<dbReference type="FunFam" id="3.40.309.10:FF:000004">
    <property type="entry name" value="Succinate-semialdehyde dehydrogenase I"/>
    <property type="match status" value="1"/>
</dbReference>
<dbReference type="CDD" id="cd07103">
    <property type="entry name" value="ALDH_F5_SSADH_GabD"/>
    <property type="match status" value="1"/>
</dbReference>
<dbReference type="InterPro" id="IPR016163">
    <property type="entry name" value="Ald_DH_C"/>
</dbReference>
<dbReference type="FunFam" id="3.40.605.10:FF:000007">
    <property type="entry name" value="NAD/NADP-dependent betaine aldehyde dehydrogenase"/>
    <property type="match status" value="1"/>
</dbReference>
<organism evidence="6 7">
    <name type="scientific">Rhodococcus opacus (strain B4)</name>
    <dbReference type="NCBI Taxonomy" id="632772"/>
    <lineage>
        <taxon>Bacteria</taxon>
        <taxon>Bacillati</taxon>
        <taxon>Actinomycetota</taxon>
        <taxon>Actinomycetes</taxon>
        <taxon>Mycobacteriales</taxon>
        <taxon>Nocardiaceae</taxon>
        <taxon>Rhodococcus</taxon>
    </lineage>
</organism>
<reference evidence="6 7" key="1">
    <citation type="submission" date="2009-03" db="EMBL/GenBank/DDBJ databases">
        <title>Comparison of the complete genome sequences of Rhodococcus erythropolis PR4 and Rhodococcus opacus B4.</title>
        <authorList>
            <person name="Takarada H."/>
            <person name="Sekine M."/>
            <person name="Hosoyama A."/>
            <person name="Yamada R."/>
            <person name="Fujisawa T."/>
            <person name="Omata S."/>
            <person name="Shimizu A."/>
            <person name="Tsukatani N."/>
            <person name="Tanikawa S."/>
            <person name="Fujita N."/>
            <person name="Harayama S."/>
        </authorList>
    </citation>
    <scope>NUCLEOTIDE SEQUENCE [LARGE SCALE GENOMIC DNA]</scope>
    <source>
        <strain evidence="6 7">B4</strain>
        <plasmid evidence="6 7">pROB01</plasmid>
    </source>
</reference>
<evidence type="ECO:0000313" key="7">
    <source>
        <dbReference type="Proteomes" id="UP000002212"/>
    </source>
</evidence>
<keyword evidence="2 4" id="KW-0560">Oxidoreductase</keyword>
<dbReference type="AlphaFoldDB" id="C1BD73"/>
<dbReference type="OrthoDB" id="6882680at2"/>
<dbReference type="GO" id="GO:0004777">
    <property type="term" value="F:succinate-semialdehyde dehydrogenase (NAD+) activity"/>
    <property type="evidence" value="ECO:0007669"/>
    <property type="project" value="TreeGrafter"/>
</dbReference>
<dbReference type="PANTHER" id="PTHR43353">
    <property type="entry name" value="SUCCINATE-SEMIALDEHYDE DEHYDROGENASE, MITOCHONDRIAL"/>
    <property type="match status" value="1"/>
</dbReference>
<dbReference type="EMBL" id="AP011116">
    <property type="protein sequence ID" value="BAH55817.1"/>
    <property type="molecule type" value="Genomic_DNA"/>
</dbReference>
<geneLocation type="plasmid" evidence="6 7">
    <name>pROB01</name>
</geneLocation>
<dbReference type="EC" id="1.2.1.16" evidence="6"/>
<evidence type="ECO:0000256" key="3">
    <source>
        <dbReference type="PROSITE-ProRule" id="PRU10007"/>
    </source>
</evidence>
<dbReference type="FunFam" id="3.40.605.10:FF:000026">
    <property type="entry name" value="Aldehyde dehydrogenase, putative"/>
    <property type="match status" value="1"/>
</dbReference>
<feature type="domain" description="Aldehyde dehydrogenase" evidence="5">
    <location>
        <begin position="2"/>
        <end position="449"/>
    </location>
</feature>
<dbReference type="KEGG" id="rop:ROP_pROB01-03180"/>
<evidence type="ECO:0000256" key="4">
    <source>
        <dbReference type="RuleBase" id="RU003345"/>
    </source>
</evidence>
<evidence type="ECO:0000259" key="5">
    <source>
        <dbReference type="Pfam" id="PF00171"/>
    </source>
</evidence>